<feature type="transmembrane region" description="Helical" evidence="7">
    <location>
        <begin position="68"/>
        <end position="90"/>
    </location>
</feature>
<organism evidence="8 9">
    <name type="scientific">Plantactinospora sonchi</name>
    <dbReference type="NCBI Taxonomy" id="1544735"/>
    <lineage>
        <taxon>Bacteria</taxon>
        <taxon>Bacillati</taxon>
        <taxon>Actinomycetota</taxon>
        <taxon>Actinomycetes</taxon>
        <taxon>Micromonosporales</taxon>
        <taxon>Micromonosporaceae</taxon>
        <taxon>Plantactinospora</taxon>
    </lineage>
</organism>
<evidence type="ECO:0000256" key="4">
    <source>
        <dbReference type="ARBA" id="ARBA00022692"/>
    </source>
</evidence>
<feature type="transmembrane region" description="Helical" evidence="7">
    <location>
        <begin position="96"/>
        <end position="118"/>
    </location>
</feature>
<evidence type="ECO:0000313" key="8">
    <source>
        <dbReference type="EMBL" id="MEE6259280.1"/>
    </source>
</evidence>
<proteinExistence type="inferred from homology"/>
<comment type="similarity">
    <text evidence="2">Belongs to the cytochrome ubiquinol oxidase subunit 2 family.</text>
</comment>
<protein>
    <submittedName>
        <fullName evidence="8">Cytochrome d ubiquinol oxidase subunit II</fullName>
    </submittedName>
</protein>
<dbReference type="PANTHER" id="PTHR43141">
    <property type="entry name" value="CYTOCHROME BD2 SUBUNIT II"/>
    <property type="match status" value="1"/>
</dbReference>
<name>A0ABU7RS61_9ACTN</name>
<feature type="transmembrane region" description="Helical" evidence="7">
    <location>
        <begin position="174"/>
        <end position="197"/>
    </location>
</feature>
<feature type="transmembrane region" description="Helical" evidence="7">
    <location>
        <begin position="319"/>
        <end position="342"/>
    </location>
</feature>
<evidence type="ECO:0000256" key="6">
    <source>
        <dbReference type="ARBA" id="ARBA00023136"/>
    </source>
</evidence>
<sequence length="354" mass="37067">MPEVWYFLLGLFFATYLVLGGYDYGVGMLLTRTARSVSNADVGSAHGRRAPGTEAEPRRATLAVLGPFFLGNEVWLVAAVGILFGAFPALEGEFLAGLYPAVLLALVGVVVVTAAVPMRSRPTTARNRHGWDHVVVTGSFLAAFGWGAVMAGWLQGVPLTGVGHVEGVGHVFTPFVLAGGLALAGLIAVHGAALLALRLPVEPAARLALLGHRLVPVALVALVVATVLGLLSERVRQSVQQPAAAVLLPLVPSVALLVARWAFARHRAVLAFAATSAALAVLVLLIGAALLPYALPSSLDPAAGLTVRQAAASEPTLSLLGWLTLPLLPVLLGFQLMCWWVYRGRLNAGTPTYW</sequence>
<evidence type="ECO:0000313" key="9">
    <source>
        <dbReference type="Proteomes" id="UP001332243"/>
    </source>
</evidence>
<gene>
    <name evidence="8" type="ORF">V1633_12360</name>
</gene>
<reference evidence="8 9" key="1">
    <citation type="submission" date="2024-01" db="EMBL/GenBank/DDBJ databases">
        <title>Genome insights into Plantactinospora sonchi sp. nov.</title>
        <authorList>
            <person name="Wang L."/>
        </authorList>
    </citation>
    <scope>NUCLEOTIDE SEQUENCE [LARGE SCALE GENOMIC DNA]</scope>
    <source>
        <strain evidence="8 9">NEAU-QY2</strain>
    </source>
</reference>
<dbReference type="Pfam" id="PF02322">
    <property type="entry name" value="Cyt_bd_oxida_II"/>
    <property type="match status" value="1"/>
</dbReference>
<keyword evidence="5 7" id="KW-1133">Transmembrane helix</keyword>
<keyword evidence="6 7" id="KW-0472">Membrane</keyword>
<keyword evidence="3" id="KW-1003">Cell membrane</keyword>
<evidence type="ECO:0000256" key="7">
    <source>
        <dbReference type="SAM" id="Phobius"/>
    </source>
</evidence>
<keyword evidence="9" id="KW-1185">Reference proteome</keyword>
<comment type="subcellular location">
    <subcellularLocation>
        <location evidence="1">Cell membrane</location>
        <topology evidence="1">Multi-pass membrane protein</topology>
    </subcellularLocation>
</comment>
<feature type="transmembrane region" description="Helical" evidence="7">
    <location>
        <begin position="130"/>
        <end position="154"/>
    </location>
</feature>
<evidence type="ECO:0000256" key="3">
    <source>
        <dbReference type="ARBA" id="ARBA00022475"/>
    </source>
</evidence>
<evidence type="ECO:0000256" key="2">
    <source>
        <dbReference type="ARBA" id="ARBA00007543"/>
    </source>
</evidence>
<feature type="transmembrane region" description="Helical" evidence="7">
    <location>
        <begin position="6"/>
        <end position="25"/>
    </location>
</feature>
<dbReference type="EMBL" id="JAZGQK010000010">
    <property type="protein sequence ID" value="MEE6259280.1"/>
    <property type="molecule type" value="Genomic_DNA"/>
</dbReference>
<feature type="transmembrane region" description="Helical" evidence="7">
    <location>
        <begin position="270"/>
        <end position="295"/>
    </location>
</feature>
<comment type="caution">
    <text evidence="8">The sequence shown here is derived from an EMBL/GenBank/DDBJ whole genome shotgun (WGS) entry which is preliminary data.</text>
</comment>
<evidence type="ECO:0000256" key="5">
    <source>
        <dbReference type="ARBA" id="ARBA00022989"/>
    </source>
</evidence>
<dbReference type="InterPro" id="IPR003317">
    <property type="entry name" value="Cyt-d_oxidase_su2"/>
</dbReference>
<keyword evidence="4 7" id="KW-0812">Transmembrane</keyword>
<evidence type="ECO:0000256" key="1">
    <source>
        <dbReference type="ARBA" id="ARBA00004651"/>
    </source>
</evidence>
<feature type="transmembrane region" description="Helical" evidence="7">
    <location>
        <begin position="243"/>
        <end position="263"/>
    </location>
</feature>
<dbReference type="Proteomes" id="UP001332243">
    <property type="component" value="Unassembled WGS sequence"/>
</dbReference>
<dbReference type="PANTHER" id="PTHR43141:SF4">
    <property type="entry name" value="CYTOCHROME BD2 SUBUNIT II"/>
    <property type="match status" value="1"/>
</dbReference>
<feature type="transmembrane region" description="Helical" evidence="7">
    <location>
        <begin position="209"/>
        <end position="231"/>
    </location>
</feature>
<dbReference type="RefSeq" id="WP_331214409.1">
    <property type="nucleotide sequence ID" value="NZ_JAZGQK010000010.1"/>
</dbReference>
<accession>A0ABU7RS61</accession>